<dbReference type="GO" id="GO:0008832">
    <property type="term" value="F:dGTPase activity"/>
    <property type="evidence" value="ECO:0007669"/>
    <property type="project" value="TreeGrafter"/>
</dbReference>
<dbReference type="PANTHER" id="PTHR11373">
    <property type="entry name" value="DEOXYNUCLEOSIDE TRIPHOSPHATE TRIPHOSPHOHYDROLASE"/>
    <property type="match status" value="1"/>
</dbReference>
<evidence type="ECO:0000259" key="1">
    <source>
        <dbReference type="SMART" id="SM00471"/>
    </source>
</evidence>
<dbReference type="CDD" id="cd00077">
    <property type="entry name" value="HDc"/>
    <property type="match status" value="1"/>
</dbReference>
<dbReference type="SUPFAM" id="SSF109604">
    <property type="entry name" value="HD-domain/PDEase-like"/>
    <property type="match status" value="1"/>
</dbReference>
<name>A0A5C6A6M8_9BACT</name>
<accession>A0A5C6A6M8</accession>
<dbReference type="EMBL" id="SJPN01000008">
    <property type="protein sequence ID" value="TWT93993.1"/>
    <property type="molecule type" value="Genomic_DNA"/>
</dbReference>
<dbReference type="SMART" id="SM00471">
    <property type="entry name" value="HDc"/>
    <property type="match status" value="1"/>
</dbReference>
<reference evidence="2 3" key="1">
    <citation type="submission" date="2019-02" db="EMBL/GenBank/DDBJ databases">
        <title>Deep-cultivation of Planctomycetes and their phenomic and genomic characterization uncovers novel biology.</title>
        <authorList>
            <person name="Wiegand S."/>
            <person name="Jogler M."/>
            <person name="Boedeker C."/>
            <person name="Pinto D."/>
            <person name="Vollmers J."/>
            <person name="Rivas-Marin E."/>
            <person name="Kohn T."/>
            <person name="Peeters S.H."/>
            <person name="Heuer A."/>
            <person name="Rast P."/>
            <person name="Oberbeckmann S."/>
            <person name="Bunk B."/>
            <person name="Jeske O."/>
            <person name="Meyerdierks A."/>
            <person name="Storesund J.E."/>
            <person name="Kallscheuer N."/>
            <person name="Luecker S."/>
            <person name="Lage O.M."/>
            <person name="Pohl T."/>
            <person name="Merkel B.J."/>
            <person name="Hornburger P."/>
            <person name="Mueller R.-W."/>
            <person name="Bruemmer F."/>
            <person name="Labrenz M."/>
            <person name="Spormann A.M."/>
            <person name="Op Den Camp H."/>
            <person name="Overmann J."/>
            <person name="Amann R."/>
            <person name="Jetten M.S.M."/>
            <person name="Mascher T."/>
            <person name="Medema M.H."/>
            <person name="Devos D.P."/>
            <person name="Kaster A.-K."/>
            <person name="Ovreas L."/>
            <person name="Rohde M."/>
            <person name="Galperin M.Y."/>
            <person name="Jogler C."/>
        </authorList>
    </citation>
    <scope>NUCLEOTIDE SEQUENCE [LARGE SCALE GENOMIC DNA]</scope>
    <source>
        <strain evidence="2 3">Pla52n</strain>
    </source>
</reference>
<comment type="caution">
    <text evidence="2">The sequence shown here is derived from an EMBL/GenBank/DDBJ whole genome shotgun (WGS) entry which is preliminary data.</text>
</comment>
<protein>
    <recommendedName>
        <fullName evidence="1">HD/PDEase domain-containing protein</fullName>
    </recommendedName>
</protein>
<dbReference type="Gene3D" id="1.10.3210.10">
    <property type="entry name" value="Hypothetical protein af1432"/>
    <property type="match status" value="1"/>
</dbReference>
<dbReference type="Pfam" id="PF19276">
    <property type="entry name" value="HD_assoc_2"/>
    <property type="match status" value="1"/>
</dbReference>
<keyword evidence="3" id="KW-1185">Reference proteome</keyword>
<organism evidence="2 3">
    <name type="scientific">Stieleria varia</name>
    <dbReference type="NCBI Taxonomy" id="2528005"/>
    <lineage>
        <taxon>Bacteria</taxon>
        <taxon>Pseudomonadati</taxon>
        <taxon>Planctomycetota</taxon>
        <taxon>Planctomycetia</taxon>
        <taxon>Pirellulales</taxon>
        <taxon>Pirellulaceae</taxon>
        <taxon>Stieleria</taxon>
    </lineage>
</organism>
<dbReference type="InterPro" id="IPR003607">
    <property type="entry name" value="HD/PDEase_dom"/>
</dbReference>
<dbReference type="InterPro" id="IPR050135">
    <property type="entry name" value="dGTPase-like"/>
</dbReference>
<gene>
    <name evidence="2" type="ORF">Pla52n_58220</name>
</gene>
<dbReference type="Proteomes" id="UP000320176">
    <property type="component" value="Unassembled WGS sequence"/>
</dbReference>
<proteinExistence type="predicted"/>
<sequence>MQRLSRISQLGMVSLVYPGATHSRMEHSLGVYYNALRFLTRFIDDPALKDFISVRDVDAFVLAALVHDVGHWPYCHPIEDMRLEGMDQHESRVRRWLTKDELADCIEEDWQCDVTDVCELLEGKFDQTGDSSQRTKGFFHSCLSGPVDVDKLDYLGRDSLHAGVPYGRNFDVSRLIDSLCVHPDRFTLAVGEKGLTAAEMMVFSRYIMFSEVYWHHTVRSATAMLQRSVFLLQNRMDLEASFHLTQSEWITLLQRAAEGSIAEPLVQGIFGRRRELYKRVAQFSVNAGASLHQKLARRPYWWLVACSERLAELISQSTGVMVAAADILLDAPPVKLEVDINVDIVSRDGTTASLGDMSPVVAVLAHRQFDDHVKRVRVFVRPALRDQLRQRLPDAQSWAEQVELAIEITEAEWV</sequence>
<evidence type="ECO:0000313" key="2">
    <source>
        <dbReference type="EMBL" id="TWT93993.1"/>
    </source>
</evidence>
<dbReference type="GO" id="GO:0006203">
    <property type="term" value="P:dGTP catabolic process"/>
    <property type="evidence" value="ECO:0007669"/>
    <property type="project" value="TreeGrafter"/>
</dbReference>
<feature type="domain" description="HD/PDEase" evidence="1">
    <location>
        <begin position="20"/>
        <end position="164"/>
    </location>
</feature>
<evidence type="ECO:0000313" key="3">
    <source>
        <dbReference type="Proteomes" id="UP000320176"/>
    </source>
</evidence>
<dbReference type="AlphaFoldDB" id="A0A5C6A6M8"/>
<dbReference type="InterPro" id="IPR045509">
    <property type="entry name" value="HD_assoc_2"/>
</dbReference>
<dbReference type="PANTHER" id="PTHR11373:SF4">
    <property type="entry name" value="DEOXYNUCLEOSIDE TRIPHOSPHATE TRIPHOSPHOHYDROLASE SAMHD1"/>
    <property type="match status" value="1"/>
</dbReference>